<reference evidence="8" key="1">
    <citation type="submission" date="2018-04" db="EMBL/GenBank/DDBJ databases">
        <authorList>
            <person name="Liu S."/>
            <person name="Wang Z."/>
            <person name="Li J."/>
        </authorList>
    </citation>
    <scope>NUCLEOTIDE SEQUENCE [LARGE SCALE GENOMIC DNA]</scope>
    <source>
        <strain evidence="8">S1194</strain>
    </source>
</reference>
<dbReference type="Gene3D" id="1.20.1250.20">
    <property type="entry name" value="MFS general substrate transporter like domains"/>
    <property type="match status" value="2"/>
</dbReference>
<name>A0A2U1T146_9MICO</name>
<evidence type="ECO:0000256" key="3">
    <source>
        <dbReference type="ARBA" id="ARBA00022989"/>
    </source>
</evidence>
<dbReference type="PROSITE" id="PS50850">
    <property type="entry name" value="MFS"/>
    <property type="match status" value="1"/>
</dbReference>
<evidence type="ECO:0000256" key="5">
    <source>
        <dbReference type="SAM" id="Phobius"/>
    </source>
</evidence>
<feature type="domain" description="Major facilitator superfamily (MFS) profile" evidence="6">
    <location>
        <begin position="6"/>
        <end position="393"/>
    </location>
</feature>
<dbReference type="PANTHER" id="PTHR23523:SF2">
    <property type="entry name" value="2-NITROIMIDAZOLE TRANSPORTER"/>
    <property type="match status" value="1"/>
</dbReference>
<dbReference type="Proteomes" id="UP000244978">
    <property type="component" value="Unassembled WGS sequence"/>
</dbReference>
<evidence type="ECO:0000313" key="7">
    <source>
        <dbReference type="EMBL" id="PWB97590.1"/>
    </source>
</evidence>
<proteinExistence type="predicted"/>
<feature type="transmembrane region" description="Helical" evidence="5">
    <location>
        <begin position="163"/>
        <end position="184"/>
    </location>
</feature>
<comment type="subcellular location">
    <subcellularLocation>
        <location evidence="1">Cell membrane</location>
        <topology evidence="1">Multi-pass membrane protein</topology>
    </subcellularLocation>
</comment>
<protein>
    <submittedName>
        <fullName evidence="7">MFS transporter</fullName>
    </submittedName>
</protein>
<sequence length="403" mass="41898">MSKNSTAFLALLGIVLLALNMRAVLGNISPIVVQISRDIPLSSAALAILGGLPPVVFAVSGLLVPLLSRVLRIEALILFSLGLIVLGNVGRGLAADLGSLMVATGVVLAGIGVANVLLPALVKKYFPSHIVLVTAFSMSTMAIGTSAPAISSHSLTEALGWQFALGVWAAFAAVAIVPWILLAARARRDGSAPIVHLAGLNRPRVSGNVARSRTAWALLLVFALAQVNIYAMFAWLPTVLVDTAGMPWATTGVMLGVYALMGVVASVLVATFARRMRNPSPLMYVGIACFSGGYGGLLLAPTAAPWLWVALAGVGPTVMHICLMLVGLRSRTHDGAVALSSFMQGFGYAAGAAGPLVMGLLHGLTDGWALPLVLGVCTALVMVLGVAALRKDRFVEDEWARRN</sequence>
<dbReference type="InterPro" id="IPR011701">
    <property type="entry name" value="MFS"/>
</dbReference>
<dbReference type="InterPro" id="IPR020846">
    <property type="entry name" value="MFS_dom"/>
</dbReference>
<dbReference type="GO" id="GO:0005886">
    <property type="term" value="C:plasma membrane"/>
    <property type="evidence" value="ECO:0007669"/>
    <property type="project" value="UniProtKB-SubCell"/>
</dbReference>
<accession>A0A2U1T146</accession>
<keyword evidence="3 5" id="KW-1133">Transmembrane helix</keyword>
<feature type="transmembrane region" description="Helical" evidence="5">
    <location>
        <begin position="282"/>
        <end position="300"/>
    </location>
</feature>
<dbReference type="InterPro" id="IPR052524">
    <property type="entry name" value="MFS_Cyanate_Porter"/>
</dbReference>
<keyword evidence="2 5" id="KW-0812">Transmembrane</keyword>
<evidence type="ECO:0000256" key="1">
    <source>
        <dbReference type="ARBA" id="ARBA00004651"/>
    </source>
</evidence>
<feature type="transmembrane region" description="Helical" evidence="5">
    <location>
        <begin position="214"/>
        <end position="236"/>
    </location>
</feature>
<dbReference type="Pfam" id="PF07690">
    <property type="entry name" value="MFS_1"/>
    <property type="match status" value="1"/>
</dbReference>
<organism evidence="7 8">
    <name type="scientific">Homoserinimonas hongtaonis</name>
    <dbReference type="NCBI Taxonomy" id="2079791"/>
    <lineage>
        <taxon>Bacteria</taxon>
        <taxon>Bacillati</taxon>
        <taxon>Actinomycetota</taxon>
        <taxon>Actinomycetes</taxon>
        <taxon>Micrococcales</taxon>
        <taxon>Microbacteriaceae</taxon>
        <taxon>Homoserinimonas</taxon>
    </lineage>
</organism>
<feature type="transmembrane region" description="Helical" evidence="5">
    <location>
        <begin position="306"/>
        <end position="326"/>
    </location>
</feature>
<feature type="transmembrane region" description="Helical" evidence="5">
    <location>
        <begin position="42"/>
        <end position="64"/>
    </location>
</feature>
<feature type="transmembrane region" description="Helical" evidence="5">
    <location>
        <begin position="130"/>
        <end position="151"/>
    </location>
</feature>
<feature type="transmembrane region" description="Helical" evidence="5">
    <location>
        <begin position="368"/>
        <end position="389"/>
    </location>
</feature>
<gene>
    <name evidence="7" type="ORF">DF220_06920</name>
</gene>
<dbReference type="RefSeq" id="WP_108997501.1">
    <property type="nucleotide sequence ID" value="NZ_QEEX01000001.1"/>
</dbReference>
<keyword evidence="8" id="KW-1185">Reference proteome</keyword>
<evidence type="ECO:0000256" key="2">
    <source>
        <dbReference type="ARBA" id="ARBA00022692"/>
    </source>
</evidence>
<feature type="transmembrane region" description="Helical" evidence="5">
    <location>
        <begin position="100"/>
        <end position="118"/>
    </location>
</feature>
<dbReference type="GO" id="GO:0022857">
    <property type="term" value="F:transmembrane transporter activity"/>
    <property type="evidence" value="ECO:0007669"/>
    <property type="project" value="InterPro"/>
</dbReference>
<dbReference type="InterPro" id="IPR036259">
    <property type="entry name" value="MFS_trans_sf"/>
</dbReference>
<dbReference type="PANTHER" id="PTHR23523">
    <property type="match status" value="1"/>
</dbReference>
<dbReference type="AlphaFoldDB" id="A0A2U1T146"/>
<dbReference type="SUPFAM" id="SSF103473">
    <property type="entry name" value="MFS general substrate transporter"/>
    <property type="match status" value="1"/>
</dbReference>
<feature type="transmembrane region" description="Helical" evidence="5">
    <location>
        <begin position="338"/>
        <end position="362"/>
    </location>
</feature>
<evidence type="ECO:0000259" key="6">
    <source>
        <dbReference type="PROSITE" id="PS50850"/>
    </source>
</evidence>
<comment type="caution">
    <text evidence="7">The sequence shown here is derived from an EMBL/GenBank/DDBJ whole genome shotgun (WGS) entry which is preliminary data.</text>
</comment>
<feature type="transmembrane region" description="Helical" evidence="5">
    <location>
        <begin position="248"/>
        <end position="270"/>
    </location>
</feature>
<feature type="transmembrane region" description="Helical" evidence="5">
    <location>
        <begin position="76"/>
        <end position="94"/>
    </location>
</feature>
<evidence type="ECO:0000256" key="4">
    <source>
        <dbReference type="ARBA" id="ARBA00023136"/>
    </source>
</evidence>
<keyword evidence="4 5" id="KW-0472">Membrane</keyword>
<dbReference type="EMBL" id="QEEX01000001">
    <property type="protein sequence ID" value="PWB97590.1"/>
    <property type="molecule type" value="Genomic_DNA"/>
</dbReference>
<evidence type="ECO:0000313" key="8">
    <source>
        <dbReference type="Proteomes" id="UP000244978"/>
    </source>
</evidence>